<dbReference type="AlphaFoldDB" id="A0A6A6SXS4"/>
<evidence type="ECO:0000313" key="2">
    <source>
        <dbReference type="Proteomes" id="UP000799324"/>
    </source>
</evidence>
<dbReference type="OrthoDB" id="2832510at2759"/>
<reference evidence="1" key="1">
    <citation type="journal article" date="2020" name="Stud. Mycol.">
        <title>101 Dothideomycetes genomes: a test case for predicting lifestyles and emergence of pathogens.</title>
        <authorList>
            <person name="Haridas S."/>
            <person name="Albert R."/>
            <person name="Binder M."/>
            <person name="Bloem J."/>
            <person name="Labutti K."/>
            <person name="Salamov A."/>
            <person name="Andreopoulos B."/>
            <person name="Baker S."/>
            <person name="Barry K."/>
            <person name="Bills G."/>
            <person name="Bluhm B."/>
            <person name="Cannon C."/>
            <person name="Castanera R."/>
            <person name="Culley D."/>
            <person name="Daum C."/>
            <person name="Ezra D."/>
            <person name="Gonzalez J."/>
            <person name="Henrissat B."/>
            <person name="Kuo A."/>
            <person name="Liang C."/>
            <person name="Lipzen A."/>
            <person name="Lutzoni F."/>
            <person name="Magnuson J."/>
            <person name="Mondo S."/>
            <person name="Nolan M."/>
            <person name="Ohm R."/>
            <person name="Pangilinan J."/>
            <person name="Park H.-J."/>
            <person name="Ramirez L."/>
            <person name="Alfaro M."/>
            <person name="Sun H."/>
            <person name="Tritt A."/>
            <person name="Yoshinaga Y."/>
            <person name="Zwiers L.-H."/>
            <person name="Turgeon B."/>
            <person name="Goodwin S."/>
            <person name="Spatafora J."/>
            <person name="Crous P."/>
            <person name="Grigoriev I."/>
        </authorList>
    </citation>
    <scope>NUCLEOTIDE SEQUENCE</scope>
    <source>
        <strain evidence="1">CBS 122681</strain>
    </source>
</reference>
<organism evidence="1 2">
    <name type="scientific">Lophiostoma macrostomum CBS 122681</name>
    <dbReference type="NCBI Taxonomy" id="1314788"/>
    <lineage>
        <taxon>Eukaryota</taxon>
        <taxon>Fungi</taxon>
        <taxon>Dikarya</taxon>
        <taxon>Ascomycota</taxon>
        <taxon>Pezizomycotina</taxon>
        <taxon>Dothideomycetes</taxon>
        <taxon>Pleosporomycetidae</taxon>
        <taxon>Pleosporales</taxon>
        <taxon>Lophiostomataceae</taxon>
        <taxon>Lophiostoma</taxon>
    </lineage>
</organism>
<evidence type="ECO:0000313" key="1">
    <source>
        <dbReference type="EMBL" id="KAF2651801.1"/>
    </source>
</evidence>
<name>A0A6A6SXS4_9PLEO</name>
<accession>A0A6A6SXS4</accession>
<keyword evidence="2" id="KW-1185">Reference proteome</keyword>
<sequence>MPLEVSEAWPDDAARIPELYLTAFGPNAMLRAQSPSPDVRIALQSLLEKTTLAETENSNTTVLVARHHRLWFLRKRFL</sequence>
<proteinExistence type="predicted"/>
<protein>
    <recommendedName>
        <fullName evidence="3">N-acetyltransferase domain-containing protein</fullName>
    </recommendedName>
</protein>
<evidence type="ECO:0008006" key="3">
    <source>
        <dbReference type="Google" id="ProtNLM"/>
    </source>
</evidence>
<dbReference type="Proteomes" id="UP000799324">
    <property type="component" value="Unassembled WGS sequence"/>
</dbReference>
<gene>
    <name evidence="1" type="ORF">K491DRAFT_696173</name>
</gene>
<dbReference type="EMBL" id="MU004417">
    <property type="protein sequence ID" value="KAF2651801.1"/>
    <property type="molecule type" value="Genomic_DNA"/>
</dbReference>